<proteinExistence type="predicted"/>
<accession>A0ACB8XB31</accession>
<organism evidence="1 2">
    <name type="scientific">Scortum barcoo</name>
    <name type="common">barcoo grunter</name>
    <dbReference type="NCBI Taxonomy" id="214431"/>
    <lineage>
        <taxon>Eukaryota</taxon>
        <taxon>Metazoa</taxon>
        <taxon>Chordata</taxon>
        <taxon>Craniata</taxon>
        <taxon>Vertebrata</taxon>
        <taxon>Euteleostomi</taxon>
        <taxon>Actinopterygii</taxon>
        <taxon>Neopterygii</taxon>
        <taxon>Teleostei</taxon>
        <taxon>Neoteleostei</taxon>
        <taxon>Acanthomorphata</taxon>
        <taxon>Eupercaria</taxon>
        <taxon>Centrarchiformes</taxon>
        <taxon>Terapontoidei</taxon>
        <taxon>Terapontidae</taxon>
        <taxon>Scortum</taxon>
    </lineage>
</organism>
<evidence type="ECO:0000313" key="2">
    <source>
        <dbReference type="Proteomes" id="UP000831701"/>
    </source>
</evidence>
<sequence length="730" mass="81161">MARPRPREYTAGDLVFAKMKGYPHWPARIDELPEGAVKPPANKYPIFFFGTHETAFLGPKDLLPYKEYKDKFGKSNKRKGFNEGLWEIENNPGVKFTGYQAIQQQSSSETEEGGNTADGSSEGDSVEEEDDKEKLKGDKTGSKRKKTATSKKSSKLSRISSGEDDLEKDGKDDDQKSGSEGGDPDNDIIQNTTDMYDDAVEERVINEEYKIWKKNTPFLYDLVMTHALEWPSLTVQWLPDISRPEGKDYTVHRLVLGTHTSDEQNHLVIASVQVPNDDAQFDASHYDCEKGEFGGFGSVSGKIEIEIKINHEGEVNRARYMPQNHCIIATKTPTSDVLVFDYNKHPSKPDPSGECSPDLRLKGHQKEGYGLSWNPNLSGNLLSASDDHDFRSLELMPSGPAAFLALFFFRAFLTWLGLWLLEARDGLKSLPDTTDVVLLQLVLHLPPVAVFPLPDHPPQLPSAQTSAPLCFQTQKAPPLLLQESLNVRGNPGLAVGEAPCSTVLTICLWDIGAGPKEGKIVDAKTIFTGHTAVVEDVSWHLLHESLFGSVADDQKLMIWDTRSNNTSKASHSVDAHTAEVNCLSFNPYSEFILATGSADKTVALWDLRNLKLKLHSFESHKDEIFQVQWSPHNETILASSGTDRRLNVWDLSKIGEEQSAEDAEDGPPELLFIHGGHTAKISDFSWNPNEPWVICSVSEDNIMQVWQMVNTAAACLPTYLPTYTHTVGQK</sequence>
<name>A0ACB8XB31_9TELE</name>
<protein>
    <submittedName>
        <fullName evidence="1">Uncharacterized protein</fullName>
    </submittedName>
</protein>
<reference evidence="1" key="1">
    <citation type="submission" date="2022-04" db="EMBL/GenBank/DDBJ databases">
        <title>Jade perch genome.</title>
        <authorList>
            <person name="Chao B."/>
        </authorList>
    </citation>
    <scope>NUCLEOTIDE SEQUENCE</scope>
    <source>
        <strain evidence="1">CB-2022</strain>
    </source>
</reference>
<keyword evidence="2" id="KW-1185">Reference proteome</keyword>
<evidence type="ECO:0000313" key="1">
    <source>
        <dbReference type="EMBL" id="KAI3377237.1"/>
    </source>
</evidence>
<dbReference type="Proteomes" id="UP000831701">
    <property type="component" value="Chromosome 1"/>
</dbReference>
<dbReference type="EMBL" id="CM041531">
    <property type="protein sequence ID" value="KAI3377237.1"/>
    <property type="molecule type" value="Genomic_DNA"/>
</dbReference>
<comment type="caution">
    <text evidence="1">The sequence shown here is derived from an EMBL/GenBank/DDBJ whole genome shotgun (WGS) entry which is preliminary data.</text>
</comment>
<gene>
    <name evidence="1" type="ORF">L3Q82_009149</name>
</gene>
<feature type="non-terminal residue" evidence="1">
    <location>
        <position position="730"/>
    </location>
</feature>